<evidence type="ECO:0000313" key="2">
    <source>
        <dbReference type="EMBL" id="KAF2456051.1"/>
    </source>
</evidence>
<organism evidence="2 3">
    <name type="scientific">Lineolata rhizophorae</name>
    <dbReference type="NCBI Taxonomy" id="578093"/>
    <lineage>
        <taxon>Eukaryota</taxon>
        <taxon>Fungi</taxon>
        <taxon>Dikarya</taxon>
        <taxon>Ascomycota</taxon>
        <taxon>Pezizomycotina</taxon>
        <taxon>Dothideomycetes</taxon>
        <taxon>Dothideomycetes incertae sedis</taxon>
        <taxon>Lineolatales</taxon>
        <taxon>Lineolataceae</taxon>
        <taxon>Lineolata</taxon>
    </lineage>
</organism>
<evidence type="ECO:0000256" key="1">
    <source>
        <dbReference type="SAM" id="SignalP"/>
    </source>
</evidence>
<proteinExistence type="predicted"/>
<dbReference type="InterPro" id="IPR008928">
    <property type="entry name" value="6-hairpin_glycosidase_sf"/>
</dbReference>
<name>A0A6A6NWF3_9PEZI</name>
<keyword evidence="1" id="KW-0732">Signal</keyword>
<reference evidence="2" key="1">
    <citation type="journal article" date="2020" name="Stud. Mycol.">
        <title>101 Dothideomycetes genomes: a test case for predicting lifestyles and emergence of pathogens.</title>
        <authorList>
            <person name="Haridas S."/>
            <person name="Albert R."/>
            <person name="Binder M."/>
            <person name="Bloem J."/>
            <person name="Labutti K."/>
            <person name="Salamov A."/>
            <person name="Andreopoulos B."/>
            <person name="Baker S."/>
            <person name="Barry K."/>
            <person name="Bills G."/>
            <person name="Bluhm B."/>
            <person name="Cannon C."/>
            <person name="Castanera R."/>
            <person name="Culley D."/>
            <person name="Daum C."/>
            <person name="Ezra D."/>
            <person name="Gonzalez J."/>
            <person name="Henrissat B."/>
            <person name="Kuo A."/>
            <person name="Liang C."/>
            <person name="Lipzen A."/>
            <person name="Lutzoni F."/>
            <person name="Magnuson J."/>
            <person name="Mondo S."/>
            <person name="Nolan M."/>
            <person name="Ohm R."/>
            <person name="Pangilinan J."/>
            <person name="Park H.-J."/>
            <person name="Ramirez L."/>
            <person name="Alfaro M."/>
            <person name="Sun H."/>
            <person name="Tritt A."/>
            <person name="Yoshinaga Y."/>
            <person name="Zwiers L.-H."/>
            <person name="Turgeon B."/>
            <person name="Goodwin S."/>
            <person name="Spatafora J."/>
            <person name="Crous P."/>
            <person name="Grigoriev I."/>
        </authorList>
    </citation>
    <scope>NUCLEOTIDE SEQUENCE</scope>
    <source>
        <strain evidence="2">ATCC 16933</strain>
    </source>
</reference>
<keyword evidence="3" id="KW-1185">Reference proteome</keyword>
<evidence type="ECO:0000313" key="3">
    <source>
        <dbReference type="Proteomes" id="UP000799766"/>
    </source>
</evidence>
<feature type="chain" id="PRO_5025634574" evidence="1">
    <location>
        <begin position="20"/>
        <end position="714"/>
    </location>
</feature>
<dbReference type="SUPFAM" id="SSF48208">
    <property type="entry name" value="Six-hairpin glycosidases"/>
    <property type="match status" value="1"/>
</dbReference>
<dbReference type="Proteomes" id="UP000799766">
    <property type="component" value="Unassembled WGS sequence"/>
</dbReference>
<gene>
    <name evidence="2" type="ORF">BDY21DRAFT_55158</name>
</gene>
<dbReference type="InterPro" id="IPR012341">
    <property type="entry name" value="6hp_glycosidase-like_sf"/>
</dbReference>
<protein>
    <submittedName>
        <fullName evidence="2">Six-hairpin glycosidase-like protein</fullName>
    </submittedName>
</protein>
<dbReference type="GO" id="GO:0005975">
    <property type="term" value="P:carbohydrate metabolic process"/>
    <property type="evidence" value="ECO:0007669"/>
    <property type="project" value="InterPro"/>
</dbReference>
<sequence length="714" mass="79506">MRPITISQGILLLATVSSTATIDREEVVRQFNPRRNATSEESPMQVGNGNFAFGADITGLQSVLPWNILSTWCWHNSSLPQTPGQTSPADYTGVQWWTHDRLVTYAQPNPEEDEISQWLIRNPHRVNMGRIGLLFDGSGITEADLADTSQYLDMWNGILHSNFSIEGAAVSVQTVVDPRSDTVAVQLQSELVGQGRLSVFFDYPYMTGENKFETFVGLWNATSNHATSLHTFRQRAEIKHDLDATTYYTTIVWEEPAAISRISNSSHKYILEPADSNVFTFTATYTPNPLRVSNSSSTFSAVADSSTTWWNDYWTAGAFVDLTAVENPPESLALQGRILLSQYLLAVNGASANPPQESGLTNNGWYGKFHLEMYLWHGVHWAVWNRWKCLRRSLDTLYQRFLPTSFERAADQGYTGARWGKMSDPAGRSAPGEINSLLIWQQPHPLYFAELEYQASLDGTLEEEPNEILDKWDDILTATADFMSSYAFFNSSTDVYDLGPPMYPVSENTPPNSTMNAIFESAYWRFGLSIASAWKSRQDKPIPSEWTTVLNNLAPLPVQDGTYVVCEGVQDPWSTDSLTEDHPGAVGIYGLLPPSDDIPLDMAILDATLAAIDSTWNFTASFGWDFPMLAMNAARMGRPQEAVDWLLDPGFQFDDVGMPIGGARVPTPYFPASAGLLWAVGMLAGGWYSDEGSTLEDRWPSGWQVHVEDFGKSL</sequence>
<dbReference type="AlphaFoldDB" id="A0A6A6NWF3"/>
<accession>A0A6A6NWF3</accession>
<dbReference type="GO" id="GO:0016798">
    <property type="term" value="F:hydrolase activity, acting on glycosyl bonds"/>
    <property type="evidence" value="ECO:0007669"/>
    <property type="project" value="UniProtKB-KW"/>
</dbReference>
<keyword evidence="2" id="KW-0378">Hydrolase</keyword>
<dbReference type="Gene3D" id="1.50.10.10">
    <property type="match status" value="1"/>
</dbReference>
<dbReference type="OrthoDB" id="3534988at2759"/>
<dbReference type="EMBL" id="MU001684">
    <property type="protein sequence ID" value="KAF2456051.1"/>
    <property type="molecule type" value="Genomic_DNA"/>
</dbReference>
<keyword evidence="2" id="KW-0326">Glycosidase</keyword>
<feature type="signal peptide" evidence="1">
    <location>
        <begin position="1"/>
        <end position="19"/>
    </location>
</feature>